<gene>
    <name evidence="1" type="primary">pilM</name>
    <name evidence="1" type="ORF">KAR29_07560</name>
</gene>
<proteinExistence type="predicted"/>
<sequence>MVFWPLRKRGKRLASVSLEGDGLRYLELSGDRTSLRYERSAVVLPLPGALKQDMVGDMEILSRSLARLEEEAGRFASPVAVGIPSRDVLIRLVDMPPLSPDDAREALRWDFDRHFPFPATDAAYDVAPLDLPGNGDEENRHYLVAACRLGLAEGLVGAVEALGVTVSALEPLNLALFRAGLGPVDRFDGGHLQVHVGFETSEIMLGYREGGILFRTVMAGRAGGSEGLSSLAREVDATRAFIRSRFRDLSLEEIVVTGQRGIDEAFLSQIRGEGLLPVAHLSVEALWGIAGHRDEGPREGLEAAVGLCVRALP</sequence>
<dbReference type="PANTHER" id="PTHR32432:SF3">
    <property type="entry name" value="ETHANOLAMINE UTILIZATION PROTEIN EUTJ"/>
    <property type="match status" value="1"/>
</dbReference>
<dbReference type="Proteomes" id="UP000671879">
    <property type="component" value="Chromosome"/>
</dbReference>
<name>A0A9Q7EYH8_9BACT</name>
<dbReference type="RefSeq" id="WP_274372404.1">
    <property type="nucleotide sequence ID" value="NZ_CP072943.1"/>
</dbReference>
<dbReference type="KEGG" id="aram:KAR29_07560"/>
<evidence type="ECO:0000313" key="2">
    <source>
        <dbReference type="Proteomes" id="UP000671879"/>
    </source>
</evidence>
<dbReference type="EMBL" id="CP072943">
    <property type="protein sequence ID" value="QTX31257.1"/>
    <property type="molecule type" value="Genomic_DNA"/>
</dbReference>
<dbReference type="InterPro" id="IPR005883">
    <property type="entry name" value="PilM"/>
</dbReference>
<dbReference type="AlphaFoldDB" id="A0A9Q7EYH8"/>
<dbReference type="Pfam" id="PF11104">
    <property type="entry name" value="PilM_2"/>
    <property type="match status" value="1"/>
</dbReference>
<organism evidence="1 2">
    <name type="scientific">Aminithiophilus ramosus</name>
    <dbReference type="NCBI Taxonomy" id="3029084"/>
    <lineage>
        <taxon>Bacteria</taxon>
        <taxon>Thermotogati</taxon>
        <taxon>Synergistota</taxon>
        <taxon>Synergistia</taxon>
        <taxon>Synergistales</taxon>
        <taxon>Aminithiophilaceae</taxon>
        <taxon>Aminithiophilus</taxon>
    </lineage>
</organism>
<dbReference type="InterPro" id="IPR043129">
    <property type="entry name" value="ATPase_NBD"/>
</dbReference>
<dbReference type="InterPro" id="IPR050696">
    <property type="entry name" value="FtsA/MreB"/>
</dbReference>
<accession>A0A9Q7EYH8</accession>
<keyword evidence="2" id="KW-1185">Reference proteome</keyword>
<dbReference type="SUPFAM" id="SSF53067">
    <property type="entry name" value="Actin-like ATPase domain"/>
    <property type="match status" value="1"/>
</dbReference>
<evidence type="ECO:0000313" key="1">
    <source>
        <dbReference type="EMBL" id="QTX31257.1"/>
    </source>
</evidence>
<dbReference type="PANTHER" id="PTHR32432">
    <property type="entry name" value="CELL DIVISION PROTEIN FTSA-RELATED"/>
    <property type="match status" value="1"/>
</dbReference>
<protein>
    <submittedName>
        <fullName evidence="1">Pilus assembly protein PilM</fullName>
    </submittedName>
</protein>
<dbReference type="Gene3D" id="3.30.420.380">
    <property type="match status" value="1"/>
</dbReference>
<reference evidence="2" key="1">
    <citation type="submission" date="2021-04" db="EMBL/GenBank/DDBJ databases">
        <title>A novel Synergistetes isolate from a pyrite-forming mixed culture.</title>
        <authorList>
            <person name="Bunk B."/>
            <person name="Sproer C."/>
            <person name="Spring S."/>
            <person name="Pester M."/>
        </authorList>
    </citation>
    <scope>NUCLEOTIDE SEQUENCE [LARGE SCALE GENOMIC DNA]</scope>
    <source>
        <strain evidence="2">J.5.4.2-T.3.5.2</strain>
    </source>
</reference>